<dbReference type="RefSeq" id="WP_241490936.1">
    <property type="nucleotide sequence ID" value="NZ_DALZRK010000006.1"/>
</dbReference>
<dbReference type="GO" id="GO:0004519">
    <property type="term" value="F:endonuclease activity"/>
    <property type="evidence" value="ECO:0007669"/>
    <property type="project" value="UniProtKB-KW"/>
</dbReference>
<dbReference type="Proteomes" id="UP001165292">
    <property type="component" value="Unassembled WGS sequence"/>
</dbReference>
<dbReference type="AlphaFoldDB" id="A0AA42BEK2"/>
<evidence type="ECO:0000313" key="6">
    <source>
        <dbReference type="EMBL" id="MCO7543253.1"/>
    </source>
</evidence>
<sequence>MRVRLAGIDAPELGQPNSRRARSPIGFVFGKDVTLIVQDRDRYGRTVVQVKVADLEVNAELVRIGAAWAYRAYLTDRTLLNLEAVAKEFKRGLCSLSKAERKAPWDWRKAKRGNPVPGTASKRPSPPVASQGGFSCSVIKSCAQMSGCAEARFQLRTCRNPRIDGDGDGIPCEAICRYLLCLVWAQSRVSARYEPVWIIHAMKATRGTISTKPPTATAKPQAKPRSPWNRPPLRKASTRLPMR</sequence>
<evidence type="ECO:0000256" key="1">
    <source>
        <dbReference type="ARBA" id="ARBA00022722"/>
    </source>
</evidence>
<comment type="caution">
    <text evidence="6">The sequence shown here is derived from an EMBL/GenBank/DDBJ whole genome shotgun (WGS) entry which is preliminary data.</text>
</comment>
<dbReference type="Gene3D" id="2.40.50.90">
    <property type="match status" value="1"/>
</dbReference>
<feature type="compositionally biased region" description="Low complexity" evidence="4">
    <location>
        <begin position="211"/>
        <end position="224"/>
    </location>
</feature>
<dbReference type="PANTHER" id="PTHR12302:SF3">
    <property type="entry name" value="SERINE_THREONINE-PROTEIN KINASE 31"/>
    <property type="match status" value="1"/>
</dbReference>
<name>A0AA42BEK2_9GAMM</name>
<dbReference type="Pfam" id="PF00565">
    <property type="entry name" value="SNase"/>
    <property type="match status" value="1"/>
</dbReference>
<feature type="region of interest" description="Disordered" evidence="4">
    <location>
        <begin position="209"/>
        <end position="243"/>
    </location>
</feature>
<dbReference type="SUPFAM" id="SSF50199">
    <property type="entry name" value="Staphylococcal nuclease"/>
    <property type="match status" value="1"/>
</dbReference>
<reference evidence="6" key="1">
    <citation type="submission" date="2022-06" db="EMBL/GenBank/DDBJ databases">
        <title>Detection of beta-lactamases in bacteria of animal origin.</title>
        <authorList>
            <person name="Mlynarcik P."/>
            <person name="Zdarska V."/>
            <person name="Chudobova H."/>
            <person name="Prochazkova P."/>
            <person name="Hricova K."/>
            <person name="Mezerova K."/>
            <person name="Bardon J."/>
            <person name="Dolejska M."/>
            <person name="Sukkar I."/>
            <person name="Kolar M."/>
        </authorList>
    </citation>
    <scope>NUCLEOTIDE SEQUENCE</scope>
    <source>
        <strain evidence="6">S 300-3</strain>
    </source>
</reference>
<feature type="compositionally biased region" description="Basic residues" evidence="4">
    <location>
        <begin position="232"/>
        <end position="243"/>
    </location>
</feature>
<feature type="domain" description="TNase-like" evidence="5">
    <location>
        <begin position="1"/>
        <end position="96"/>
    </location>
</feature>
<accession>A0AA42BEK2</accession>
<dbReference type="EMBL" id="JAMYBS010000001">
    <property type="protein sequence ID" value="MCO7543253.1"/>
    <property type="molecule type" value="Genomic_DNA"/>
</dbReference>
<keyword evidence="1" id="KW-0540">Nuclease</keyword>
<organism evidence="6 7">
    <name type="scientific">Stutzerimonas nitrititolerans</name>
    <dbReference type="NCBI Taxonomy" id="2482751"/>
    <lineage>
        <taxon>Bacteria</taxon>
        <taxon>Pseudomonadati</taxon>
        <taxon>Pseudomonadota</taxon>
        <taxon>Gammaproteobacteria</taxon>
        <taxon>Pseudomonadales</taxon>
        <taxon>Pseudomonadaceae</taxon>
        <taxon>Stutzerimonas</taxon>
    </lineage>
</organism>
<evidence type="ECO:0000259" key="5">
    <source>
        <dbReference type="PROSITE" id="PS50830"/>
    </source>
</evidence>
<gene>
    <name evidence="6" type="ORF">NJF43_00595</name>
</gene>
<dbReference type="InterPro" id="IPR035437">
    <property type="entry name" value="SNase_OB-fold_sf"/>
</dbReference>
<keyword evidence="2" id="KW-0255">Endonuclease</keyword>
<evidence type="ECO:0000313" key="7">
    <source>
        <dbReference type="Proteomes" id="UP001165292"/>
    </source>
</evidence>
<protein>
    <submittedName>
        <fullName evidence="6">Thermonuclease family protein</fullName>
    </submittedName>
</protein>
<keyword evidence="3" id="KW-0378">Hydrolase</keyword>
<dbReference type="GO" id="GO:0016787">
    <property type="term" value="F:hydrolase activity"/>
    <property type="evidence" value="ECO:0007669"/>
    <property type="project" value="UniProtKB-KW"/>
</dbReference>
<evidence type="ECO:0000256" key="4">
    <source>
        <dbReference type="SAM" id="MobiDB-lite"/>
    </source>
</evidence>
<dbReference type="SMART" id="SM00318">
    <property type="entry name" value="SNc"/>
    <property type="match status" value="1"/>
</dbReference>
<proteinExistence type="predicted"/>
<evidence type="ECO:0000256" key="3">
    <source>
        <dbReference type="ARBA" id="ARBA00022801"/>
    </source>
</evidence>
<dbReference type="Pfam" id="PF05901">
    <property type="entry name" value="Excalibur"/>
    <property type="match status" value="1"/>
</dbReference>
<dbReference type="PROSITE" id="PS50830">
    <property type="entry name" value="TNASE_3"/>
    <property type="match status" value="1"/>
</dbReference>
<feature type="region of interest" description="Disordered" evidence="4">
    <location>
        <begin position="107"/>
        <end position="130"/>
    </location>
</feature>
<dbReference type="InterPro" id="IPR008613">
    <property type="entry name" value="Excalibur_Ca-bd_domain"/>
</dbReference>
<dbReference type="InterPro" id="IPR016071">
    <property type="entry name" value="Staphylococal_nuclease_OB-fold"/>
</dbReference>
<evidence type="ECO:0000256" key="2">
    <source>
        <dbReference type="ARBA" id="ARBA00022759"/>
    </source>
</evidence>
<dbReference type="PANTHER" id="PTHR12302">
    <property type="entry name" value="EBNA2 BINDING PROTEIN P100"/>
    <property type="match status" value="1"/>
</dbReference>